<feature type="compositionally biased region" description="Low complexity" evidence="2">
    <location>
        <begin position="15"/>
        <end position="25"/>
    </location>
</feature>
<keyword evidence="1" id="KW-0175">Coiled coil</keyword>
<gene>
    <name evidence="3" type="ORF">g.26184</name>
</gene>
<accession>A0A1B6EYW7</accession>
<dbReference type="EMBL" id="GECZ01026622">
    <property type="protein sequence ID" value="JAS43147.1"/>
    <property type="molecule type" value="Transcribed_RNA"/>
</dbReference>
<proteinExistence type="predicted"/>
<feature type="coiled-coil region" evidence="1">
    <location>
        <begin position="481"/>
        <end position="536"/>
    </location>
</feature>
<organism evidence="3">
    <name type="scientific">Cuerna arida</name>
    <dbReference type="NCBI Taxonomy" id="1464854"/>
    <lineage>
        <taxon>Eukaryota</taxon>
        <taxon>Metazoa</taxon>
        <taxon>Ecdysozoa</taxon>
        <taxon>Arthropoda</taxon>
        <taxon>Hexapoda</taxon>
        <taxon>Insecta</taxon>
        <taxon>Pterygota</taxon>
        <taxon>Neoptera</taxon>
        <taxon>Paraneoptera</taxon>
        <taxon>Hemiptera</taxon>
        <taxon>Auchenorrhyncha</taxon>
        <taxon>Membracoidea</taxon>
        <taxon>Cicadellidae</taxon>
        <taxon>Cicadellinae</taxon>
        <taxon>Proconiini</taxon>
        <taxon>Cuerna</taxon>
    </lineage>
</organism>
<evidence type="ECO:0000313" key="3">
    <source>
        <dbReference type="EMBL" id="JAS43147.1"/>
    </source>
</evidence>
<evidence type="ECO:0000256" key="2">
    <source>
        <dbReference type="SAM" id="MobiDB-lite"/>
    </source>
</evidence>
<evidence type="ECO:0000256" key="1">
    <source>
        <dbReference type="SAM" id="Coils"/>
    </source>
</evidence>
<feature type="region of interest" description="Disordered" evidence="2">
    <location>
        <begin position="1"/>
        <end position="31"/>
    </location>
</feature>
<sequence>MNIYGCSDRVKKSQSDSGSKSGVSKHPSSKKMVVLNNCSSTTSSIAISKKSKRKKKKIASKIGYDLQDEDFAALDKSSRVSIRRKNKPKSNTAKLLRKTTLKRKIMNQNNDSTDPKLSKSHQTILRDSKYATNKTNNGNYPSKEKNYKNLRQIKFKNPNQSQKNTNFNQFSEVNNFENNALTKSNHRLFLNTFGHKKQSYTSKITTKLNDYEIRSKKQNIFHDKQSHNVIDGDKLMNSLQKKISKETKLNRSLFSIEKSVPIPNNFLAENSDQPNTEVGFESMRDDLISQTAQHYALPTQSSRSKEVERFLSGHYQYLPFVIGQSTNKSHNLWVNIQEALSLIKQKIPQTADVHNGVYESENERPLSVSSKLTSKTVKKTHQCPAIVSDGLYDIPEGSTEAEDATKSWEDHPECIQANVDPNHVRPRCSCVPQQPLSYKKVLRQLFGGGTTDNSETTLGDRDEFVQDKGADNYTAELKKTLISFTQEFEDLNKKYEEMLADQNTPKEDLEHTEILLKNKEEEIKEILARFNEVKEITDRNHLEGNKTRGGFYNLESYKSTTSVRLAQTLRRVQIFKESLKRRPSGAYPTKNVLVQSSY</sequence>
<dbReference type="AlphaFoldDB" id="A0A1B6EYW7"/>
<reference evidence="3" key="1">
    <citation type="submission" date="2015-11" db="EMBL/GenBank/DDBJ databases">
        <title>De novo transcriptome assembly of four potential Pierce s Disease insect vectors from Arizona vineyards.</title>
        <authorList>
            <person name="Tassone E.E."/>
        </authorList>
    </citation>
    <scope>NUCLEOTIDE SEQUENCE</scope>
</reference>
<protein>
    <submittedName>
        <fullName evidence="3">Uncharacterized protein</fullName>
    </submittedName>
</protein>
<name>A0A1B6EYW7_9HEMI</name>